<dbReference type="AlphaFoldDB" id="A0ABD3HW09"/>
<accession>A0ABD3HW09</accession>
<evidence type="ECO:0000256" key="1">
    <source>
        <dbReference type="SAM" id="Phobius"/>
    </source>
</evidence>
<dbReference type="EMBL" id="JBJQOH010000003">
    <property type="protein sequence ID" value="KAL3694499.1"/>
    <property type="molecule type" value="Genomic_DNA"/>
</dbReference>
<name>A0ABD3HW09_9MARC</name>
<sequence>MEDEPPASVFAEKLQKDIANIDTSGVFKVSLTIFENHAKSLISPVTQVLALLNTVVLSLWALVLLLYLDHDHPLPAGVQLQTILLASSIRIDEESAPIFAVLVIMLNFGFLSVILSIWQSQFTRVVGRIYTAESISRVSSYPFKALLITEAWTCPLLLASLMAFAVSVRSLALCLHPTLNWITLPVAFSAALASGGVLVGAILVSQTATVVCFMANCCQEELYGLAAVRRAAVVLSGRWRVGLGAFHQDYIGGIQPENEKAGNASKGSSV</sequence>
<feature type="transmembrane region" description="Helical" evidence="1">
    <location>
        <begin position="186"/>
        <end position="204"/>
    </location>
</feature>
<reference evidence="2 3" key="1">
    <citation type="submission" date="2024-09" db="EMBL/GenBank/DDBJ databases">
        <title>Chromosome-scale assembly of Riccia sorocarpa.</title>
        <authorList>
            <person name="Paukszto L."/>
        </authorList>
    </citation>
    <scope>NUCLEOTIDE SEQUENCE [LARGE SCALE GENOMIC DNA]</scope>
    <source>
        <strain evidence="2">LP-2024</strain>
        <tissue evidence="2">Aerial parts of the thallus</tissue>
    </source>
</reference>
<feature type="transmembrane region" description="Helical" evidence="1">
    <location>
        <begin position="98"/>
        <end position="118"/>
    </location>
</feature>
<proteinExistence type="predicted"/>
<keyword evidence="1" id="KW-1133">Transmembrane helix</keyword>
<keyword evidence="3" id="KW-1185">Reference proteome</keyword>
<evidence type="ECO:0000313" key="2">
    <source>
        <dbReference type="EMBL" id="KAL3694499.1"/>
    </source>
</evidence>
<evidence type="ECO:0000313" key="3">
    <source>
        <dbReference type="Proteomes" id="UP001633002"/>
    </source>
</evidence>
<comment type="caution">
    <text evidence="2">The sequence shown here is derived from an EMBL/GenBank/DDBJ whole genome shotgun (WGS) entry which is preliminary data.</text>
</comment>
<gene>
    <name evidence="2" type="ORF">R1sor_008150</name>
</gene>
<keyword evidence="1" id="KW-0812">Transmembrane</keyword>
<protein>
    <submittedName>
        <fullName evidence="2">Uncharacterized protein</fullName>
    </submittedName>
</protein>
<feature type="transmembrane region" description="Helical" evidence="1">
    <location>
        <begin position="48"/>
        <end position="68"/>
    </location>
</feature>
<feature type="transmembrane region" description="Helical" evidence="1">
    <location>
        <begin position="145"/>
        <end position="166"/>
    </location>
</feature>
<keyword evidence="1" id="KW-0472">Membrane</keyword>
<organism evidence="2 3">
    <name type="scientific">Riccia sorocarpa</name>
    <dbReference type="NCBI Taxonomy" id="122646"/>
    <lineage>
        <taxon>Eukaryota</taxon>
        <taxon>Viridiplantae</taxon>
        <taxon>Streptophyta</taxon>
        <taxon>Embryophyta</taxon>
        <taxon>Marchantiophyta</taxon>
        <taxon>Marchantiopsida</taxon>
        <taxon>Marchantiidae</taxon>
        <taxon>Marchantiales</taxon>
        <taxon>Ricciaceae</taxon>
        <taxon>Riccia</taxon>
    </lineage>
</organism>
<dbReference type="Proteomes" id="UP001633002">
    <property type="component" value="Unassembled WGS sequence"/>
</dbReference>